<sequence>MSDWKLEWSAPDFPVRVDSRSGSTPTGEPQTHYRVSVGEASFAGAVAVPVARDTGRVLLVHQERIRVGRELWELPRGMAEVSDPDPVATALRELREETGINAKAGEFLGMVFPDSGFLASEVAVVLVEVAGEDVARDACDGEVQAQRWFSKEQLDEMIRNGELRDSISLSALAVAAQRA</sequence>
<dbReference type="Proteomes" id="UP000198976">
    <property type="component" value="Chromosome I"/>
</dbReference>
<dbReference type="PANTHER" id="PTHR11839">
    <property type="entry name" value="UDP/ADP-SUGAR PYROPHOSPHATASE"/>
    <property type="match status" value="1"/>
</dbReference>
<dbReference type="InterPro" id="IPR015797">
    <property type="entry name" value="NUDIX_hydrolase-like_dom_sf"/>
</dbReference>
<gene>
    <name evidence="4" type="ORF">SAMN04489714_0447</name>
</gene>
<evidence type="ECO:0000313" key="5">
    <source>
        <dbReference type="Proteomes" id="UP000198976"/>
    </source>
</evidence>
<name>A0ABY0V5P7_9ACTO</name>
<dbReference type="RefSeq" id="WP_092648291.1">
    <property type="nucleotide sequence ID" value="NZ_LT629792.1"/>
</dbReference>
<keyword evidence="2" id="KW-0378">Hydrolase</keyword>
<evidence type="ECO:0000256" key="1">
    <source>
        <dbReference type="ARBA" id="ARBA00001946"/>
    </source>
</evidence>
<dbReference type="InterPro" id="IPR000086">
    <property type="entry name" value="NUDIX_hydrolase_dom"/>
</dbReference>
<dbReference type="SUPFAM" id="SSF55811">
    <property type="entry name" value="Nudix"/>
    <property type="match status" value="1"/>
</dbReference>
<dbReference type="PROSITE" id="PS51462">
    <property type="entry name" value="NUDIX"/>
    <property type="match status" value="1"/>
</dbReference>
<proteinExistence type="predicted"/>
<dbReference type="EMBL" id="LT629792">
    <property type="protein sequence ID" value="SDT87576.1"/>
    <property type="molecule type" value="Genomic_DNA"/>
</dbReference>
<evidence type="ECO:0000313" key="4">
    <source>
        <dbReference type="EMBL" id="SDT87576.1"/>
    </source>
</evidence>
<evidence type="ECO:0000259" key="3">
    <source>
        <dbReference type="PROSITE" id="PS51462"/>
    </source>
</evidence>
<feature type="domain" description="Nudix hydrolase" evidence="3">
    <location>
        <begin position="40"/>
        <end position="171"/>
    </location>
</feature>
<reference evidence="4 5" key="1">
    <citation type="submission" date="2016-10" db="EMBL/GenBank/DDBJ databases">
        <authorList>
            <person name="Varghese N."/>
            <person name="Submissions S."/>
        </authorList>
    </citation>
    <scope>NUCLEOTIDE SEQUENCE [LARGE SCALE GENOMIC DNA]</scope>
    <source>
        <strain evidence="4 5">DSM 9169</strain>
    </source>
</reference>
<accession>A0ABY0V5P7</accession>
<dbReference type="Pfam" id="PF00293">
    <property type="entry name" value="NUDIX"/>
    <property type="match status" value="1"/>
</dbReference>
<keyword evidence="5" id="KW-1185">Reference proteome</keyword>
<dbReference type="CDD" id="cd03424">
    <property type="entry name" value="NUDIX_ADPRase_Nudt5_UGPPase_Nudt14"/>
    <property type="match status" value="1"/>
</dbReference>
<evidence type="ECO:0000256" key="2">
    <source>
        <dbReference type="ARBA" id="ARBA00022801"/>
    </source>
</evidence>
<comment type="cofactor">
    <cofactor evidence="1">
        <name>Mg(2+)</name>
        <dbReference type="ChEBI" id="CHEBI:18420"/>
    </cofactor>
</comment>
<organism evidence="4 5">
    <name type="scientific">Schaalia radingae</name>
    <dbReference type="NCBI Taxonomy" id="131110"/>
    <lineage>
        <taxon>Bacteria</taxon>
        <taxon>Bacillati</taxon>
        <taxon>Actinomycetota</taxon>
        <taxon>Actinomycetes</taxon>
        <taxon>Actinomycetales</taxon>
        <taxon>Actinomycetaceae</taxon>
        <taxon>Schaalia</taxon>
    </lineage>
</organism>
<dbReference type="Gene3D" id="3.90.79.10">
    <property type="entry name" value="Nucleoside Triphosphate Pyrophosphohydrolase"/>
    <property type="match status" value="1"/>
</dbReference>
<protein>
    <submittedName>
        <fullName evidence="4">ADP-ribose pyrophosphatase</fullName>
    </submittedName>
</protein>
<dbReference type="PANTHER" id="PTHR11839:SF18">
    <property type="entry name" value="NUDIX HYDROLASE DOMAIN-CONTAINING PROTEIN"/>
    <property type="match status" value="1"/>
</dbReference>